<gene>
    <name evidence="1" type="ORF">Bhyg_06548</name>
</gene>
<reference evidence="1" key="1">
    <citation type="submission" date="2022-07" db="EMBL/GenBank/DDBJ databases">
        <authorList>
            <person name="Trinca V."/>
            <person name="Uliana J.V.C."/>
            <person name="Torres T.T."/>
            <person name="Ward R.J."/>
            <person name="Monesi N."/>
        </authorList>
    </citation>
    <scope>NUCLEOTIDE SEQUENCE</scope>
    <source>
        <strain evidence="1">HSMRA1968</strain>
        <tissue evidence="1">Whole embryos</tissue>
    </source>
</reference>
<name>A0A9Q0S2J1_9DIPT</name>
<proteinExistence type="predicted"/>
<keyword evidence="2" id="KW-1185">Reference proteome</keyword>
<comment type="caution">
    <text evidence="1">The sequence shown here is derived from an EMBL/GenBank/DDBJ whole genome shotgun (WGS) entry which is preliminary data.</text>
</comment>
<organism evidence="1 2">
    <name type="scientific">Pseudolycoriella hygida</name>
    <dbReference type="NCBI Taxonomy" id="35572"/>
    <lineage>
        <taxon>Eukaryota</taxon>
        <taxon>Metazoa</taxon>
        <taxon>Ecdysozoa</taxon>
        <taxon>Arthropoda</taxon>
        <taxon>Hexapoda</taxon>
        <taxon>Insecta</taxon>
        <taxon>Pterygota</taxon>
        <taxon>Neoptera</taxon>
        <taxon>Endopterygota</taxon>
        <taxon>Diptera</taxon>
        <taxon>Nematocera</taxon>
        <taxon>Sciaroidea</taxon>
        <taxon>Sciaridae</taxon>
        <taxon>Pseudolycoriella</taxon>
    </lineage>
</organism>
<dbReference type="EMBL" id="WJQU01000002">
    <property type="protein sequence ID" value="KAJ6641608.1"/>
    <property type="molecule type" value="Genomic_DNA"/>
</dbReference>
<evidence type="ECO:0000313" key="2">
    <source>
        <dbReference type="Proteomes" id="UP001151699"/>
    </source>
</evidence>
<sequence>MTTSNCAKLCDISDSDTDQIWKDALRSKCRNVSGVEIDVDRNNRIFTLFNNCVKNSIVLSELGLDAMILQSRLNIDFGRSDWYSNSKLTFSAQQRTEVRAFTTNCAKLCDISDSDTDQIWKDALRSKCRNVSGVEIDVDRNNRIFTLFNNCVKNSIVLSELGLDAMILQSRLNIDFGRSDWYSNSKLTFSAQQRTEVRAFTTKLFHYPLSTFTK</sequence>
<protein>
    <submittedName>
        <fullName evidence="1">Uncharacterized protein</fullName>
    </submittedName>
</protein>
<evidence type="ECO:0000313" key="1">
    <source>
        <dbReference type="EMBL" id="KAJ6641608.1"/>
    </source>
</evidence>
<dbReference type="AlphaFoldDB" id="A0A9Q0S2J1"/>
<accession>A0A9Q0S2J1</accession>
<dbReference type="Proteomes" id="UP001151699">
    <property type="component" value="Chromosome B"/>
</dbReference>